<keyword evidence="2" id="KW-1185">Reference proteome</keyword>
<name>A0A8S1H1A4_9PELO</name>
<evidence type="ECO:0000313" key="2">
    <source>
        <dbReference type="Proteomes" id="UP000835052"/>
    </source>
</evidence>
<dbReference type="AlphaFoldDB" id="A0A8S1H1A4"/>
<dbReference type="EMBL" id="CAJGYM010000009">
    <property type="protein sequence ID" value="CAD6188914.1"/>
    <property type="molecule type" value="Genomic_DNA"/>
</dbReference>
<proteinExistence type="predicted"/>
<gene>
    <name evidence="1" type="ORF">CAUJ_LOCUS4833</name>
</gene>
<comment type="caution">
    <text evidence="1">The sequence shown here is derived from an EMBL/GenBank/DDBJ whole genome shotgun (WGS) entry which is preliminary data.</text>
</comment>
<organism evidence="1 2">
    <name type="scientific">Caenorhabditis auriculariae</name>
    <dbReference type="NCBI Taxonomy" id="2777116"/>
    <lineage>
        <taxon>Eukaryota</taxon>
        <taxon>Metazoa</taxon>
        <taxon>Ecdysozoa</taxon>
        <taxon>Nematoda</taxon>
        <taxon>Chromadorea</taxon>
        <taxon>Rhabditida</taxon>
        <taxon>Rhabditina</taxon>
        <taxon>Rhabditomorpha</taxon>
        <taxon>Rhabditoidea</taxon>
        <taxon>Rhabditidae</taxon>
        <taxon>Peloderinae</taxon>
        <taxon>Caenorhabditis</taxon>
    </lineage>
</organism>
<dbReference type="Proteomes" id="UP000835052">
    <property type="component" value="Unassembled WGS sequence"/>
</dbReference>
<evidence type="ECO:0000313" key="1">
    <source>
        <dbReference type="EMBL" id="CAD6188914.1"/>
    </source>
</evidence>
<reference evidence="1" key="1">
    <citation type="submission" date="2020-10" db="EMBL/GenBank/DDBJ databases">
        <authorList>
            <person name="Kikuchi T."/>
        </authorList>
    </citation>
    <scope>NUCLEOTIDE SEQUENCE</scope>
    <source>
        <strain evidence="1">NKZ352</strain>
    </source>
</reference>
<protein>
    <submittedName>
        <fullName evidence="1">Uncharacterized protein</fullName>
    </submittedName>
</protein>
<sequence>MCAPSDGLQTPPLLATKKELQKTEKCTFCVSSFSKSSTTSFISTGVVTSVPFPPLSLLASLSSGIWLRSAEIVLMWTENLSKAALVR</sequence>
<accession>A0A8S1H1A4</accession>